<dbReference type="STRING" id="659014.SAMN04487996_11784"/>
<accession>A0A1G7T473</accession>
<dbReference type="PANTHER" id="PTHR35532">
    <property type="entry name" value="SIMILAR TO POLYHYDROXYALKANOATE DEPOLYMERASE"/>
    <property type="match status" value="1"/>
</dbReference>
<protein>
    <submittedName>
        <fullName evidence="1">Uncharacterized protein</fullName>
    </submittedName>
</protein>
<dbReference type="AlphaFoldDB" id="A0A1G7T473"/>
<organism evidence="1 2">
    <name type="scientific">Dyadobacter soli</name>
    <dbReference type="NCBI Taxonomy" id="659014"/>
    <lineage>
        <taxon>Bacteria</taxon>
        <taxon>Pseudomonadati</taxon>
        <taxon>Bacteroidota</taxon>
        <taxon>Cytophagia</taxon>
        <taxon>Cytophagales</taxon>
        <taxon>Spirosomataceae</taxon>
        <taxon>Dyadobacter</taxon>
    </lineage>
</organism>
<keyword evidence="2" id="KW-1185">Reference proteome</keyword>
<dbReference type="RefSeq" id="WP_090155879.1">
    <property type="nucleotide sequence ID" value="NZ_FNAN01000017.1"/>
</dbReference>
<evidence type="ECO:0000313" key="2">
    <source>
        <dbReference type="Proteomes" id="UP000198748"/>
    </source>
</evidence>
<dbReference type="Gene3D" id="2.60.120.260">
    <property type="entry name" value="Galactose-binding domain-like"/>
    <property type="match status" value="2"/>
</dbReference>
<evidence type="ECO:0000313" key="1">
    <source>
        <dbReference type="EMBL" id="SDG30028.1"/>
    </source>
</evidence>
<name>A0A1G7T473_9BACT</name>
<reference evidence="2" key="1">
    <citation type="submission" date="2016-10" db="EMBL/GenBank/DDBJ databases">
        <authorList>
            <person name="Varghese N."/>
            <person name="Submissions S."/>
        </authorList>
    </citation>
    <scope>NUCLEOTIDE SEQUENCE [LARGE SCALE GENOMIC DNA]</scope>
    <source>
        <strain evidence="2">DSM 25329</strain>
    </source>
</reference>
<dbReference type="PANTHER" id="PTHR35532:SF5">
    <property type="entry name" value="CARBOHYDRATE-BINDING DOMAIN-CONTAINING PROTEIN"/>
    <property type="match status" value="1"/>
</dbReference>
<dbReference type="Proteomes" id="UP000198748">
    <property type="component" value="Unassembled WGS sequence"/>
</dbReference>
<sequence>MKLPLPAQCESYSIFPWANRHGLQQPLSIFIISAFLVMLFFGCGRQHSKVEDVLEQSGENMEELQKVLDHFGRRKEDSLKLRAARFLIANMPNHYSYKDERLDKYNAIFDLIRQKESIKPYTGNYVFPETDMMWDSIAKTAGPLDAYSLNVVSDCQLVTAKLLIENIEYAFMAWDLPWSKHLTFDQFCEYVLPYRFQDEALESWRPVFWKKYAWLADSMKGSNDPLKACELVNRDIKRWFRFNGLFSAYPSAISAGNLLKVKMGKCLDQAAIACFAMRSMGIPVAHEFIPQWADRSMGHDFSAALSKEGTFVGFLGGELDPGSNEIRNRAPKIFRSTFSQQNNELLNAGIGIEEVPYLLRSLFQQDVTAQYVPISSVRISLGKDVVKKQAYLYLAVFNDREWIPVTAGRVNGTSVVFSNIGRNIVYLPVLIADGRMQEIAAPFQLTKSGAVHSLEPNLVQTRALHLERKYPLQGYKLNWLKWMGGGAFQGANLASFADAVTIYQVPDSISMSMHQADVKKPQMFRYLRYLFPDNSSGSLSEIAFYNENGNDLAATGKKISAKGVDSADLAAAFDRKFETYIDRTPNYEYNGLWIGLDLNMKQKVKAVGYSPRNDRNGVIKGMKYVLMYWDKGWRAIGTKVATEDNHIEFPNAPANSLFLLKNLTEGKEERLFVYTDNKQEWF</sequence>
<dbReference type="OrthoDB" id="679512at2"/>
<proteinExistence type="predicted"/>
<gene>
    <name evidence="1" type="ORF">SAMN04487996_11784</name>
</gene>
<dbReference type="InterPro" id="IPR038765">
    <property type="entry name" value="Papain-like_cys_pep_sf"/>
</dbReference>
<dbReference type="EMBL" id="FNAN01000017">
    <property type="protein sequence ID" value="SDG30028.1"/>
    <property type="molecule type" value="Genomic_DNA"/>
</dbReference>
<dbReference type="SUPFAM" id="SSF54001">
    <property type="entry name" value="Cysteine proteinases"/>
    <property type="match status" value="1"/>
</dbReference>